<reference evidence="3 4" key="1">
    <citation type="submission" date="2015-08" db="EMBL/GenBank/DDBJ databases">
        <title>Draft genome sequence of cellulolytic and xylanolytic Paenibacillus sp. A59, isolated from a decaying forest soil from Patagonia, Argentina.</title>
        <authorList>
            <person name="Ghio S."/>
            <person name="Caceres A.M."/>
            <person name="Talia P."/>
            <person name="Grasso D."/>
            <person name="Campos E."/>
        </authorList>
    </citation>
    <scope>NUCLEOTIDE SEQUENCE [LARGE SCALE GENOMIC DNA]</scope>
    <source>
        <strain evidence="3 4">A59</strain>
    </source>
</reference>
<accession>A0A0N0C4M5</accession>
<sequence>MEVKRGRSVLTTGLDACVAMISIAVLYYIFIINRDMSAQWVTGIIVVLSGGAYLYFKYMPATKAEKKKLSSRVVKLVLLDDDGTSVKEWYIQGETSVLIGKSSKNSEADIDLSDTPYASLISSQHAVLNKASGQWFIEDIDSASGVGVRKGNQSRASKLEIEEPSLIEAGDLIYIANTRILVK</sequence>
<keyword evidence="1" id="KW-0472">Membrane</keyword>
<keyword evidence="1" id="KW-1133">Transmembrane helix</keyword>
<dbReference type="CDD" id="cd00060">
    <property type="entry name" value="FHA"/>
    <property type="match status" value="1"/>
</dbReference>
<protein>
    <recommendedName>
        <fullName evidence="2">FHA domain-containing protein</fullName>
    </recommendedName>
</protein>
<evidence type="ECO:0000313" key="3">
    <source>
        <dbReference type="EMBL" id="KOY16001.1"/>
    </source>
</evidence>
<comment type="caution">
    <text evidence="3">The sequence shown here is derived from an EMBL/GenBank/DDBJ whole genome shotgun (WGS) entry which is preliminary data.</text>
</comment>
<dbReference type="AlphaFoldDB" id="A0A0N0C4M5"/>
<gene>
    <name evidence="3" type="ORF">AMS66_13885</name>
</gene>
<evidence type="ECO:0000259" key="2">
    <source>
        <dbReference type="PROSITE" id="PS50006"/>
    </source>
</evidence>
<dbReference type="InterPro" id="IPR000253">
    <property type="entry name" value="FHA_dom"/>
</dbReference>
<dbReference type="PROSITE" id="PS50006">
    <property type="entry name" value="FHA_DOMAIN"/>
    <property type="match status" value="1"/>
</dbReference>
<name>A0A0N0C4M5_9BACL</name>
<evidence type="ECO:0000256" key="1">
    <source>
        <dbReference type="SAM" id="Phobius"/>
    </source>
</evidence>
<organism evidence="3 4">
    <name type="scientific">Paenibacillus xylanivorans</name>
    <dbReference type="NCBI Taxonomy" id="1705561"/>
    <lineage>
        <taxon>Bacteria</taxon>
        <taxon>Bacillati</taxon>
        <taxon>Bacillota</taxon>
        <taxon>Bacilli</taxon>
        <taxon>Bacillales</taxon>
        <taxon>Paenibacillaceae</taxon>
        <taxon>Paenibacillus</taxon>
    </lineage>
</organism>
<feature type="domain" description="FHA" evidence="2">
    <location>
        <begin position="97"/>
        <end position="148"/>
    </location>
</feature>
<dbReference type="OrthoDB" id="2473431at2"/>
<proteinExistence type="predicted"/>
<keyword evidence="1" id="KW-0812">Transmembrane</keyword>
<dbReference type="SUPFAM" id="SSF49879">
    <property type="entry name" value="SMAD/FHA domain"/>
    <property type="match status" value="1"/>
</dbReference>
<feature type="transmembrane region" description="Helical" evidence="1">
    <location>
        <begin position="37"/>
        <end position="56"/>
    </location>
</feature>
<keyword evidence="4" id="KW-1185">Reference proteome</keyword>
<feature type="transmembrane region" description="Helical" evidence="1">
    <location>
        <begin position="12"/>
        <end position="31"/>
    </location>
</feature>
<dbReference type="InterPro" id="IPR008984">
    <property type="entry name" value="SMAD_FHA_dom_sf"/>
</dbReference>
<dbReference type="Pfam" id="PF00498">
    <property type="entry name" value="FHA"/>
    <property type="match status" value="1"/>
</dbReference>
<dbReference type="Proteomes" id="UP000037688">
    <property type="component" value="Unassembled WGS sequence"/>
</dbReference>
<evidence type="ECO:0000313" key="4">
    <source>
        <dbReference type="Proteomes" id="UP000037688"/>
    </source>
</evidence>
<dbReference type="PATRIC" id="fig|1705561.3.peg.2692"/>
<dbReference type="RefSeq" id="WP_082350719.1">
    <property type="nucleotide sequence ID" value="NZ_LITU01000059.1"/>
</dbReference>
<dbReference type="EMBL" id="LITU01000059">
    <property type="protein sequence ID" value="KOY16001.1"/>
    <property type="molecule type" value="Genomic_DNA"/>
</dbReference>
<dbReference type="Gene3D" id="2.60.200.20">
    <property type="match status" value="1"/>
</dbReference>